<dbReference type="InterPro" id="IPR046281">
    <property type="entry name" value="DUF6318"/>
</dbReference>
<evidence type="ECO:0000256" key="1">
    <source>
        <dbReference type="SAM" id="MobiDB-lite"/>
    </source>
</evidence>
<dbReference type="Pfam" id="PF19843">
    <property type="entry name" value="DUF6318"/>
    <property type="match status" value="1"/>
</dbReference>
<feature type="region of interest" description="Disordered" evidence="1">
    <location>
        <begin position="1"/>
        <end position="23"/>
    </location>
</feature>
<proteinExistence type="predicted"/>
<feature type="compositionally biased region" description="Acidic residues" evidence="1">
    <location>
        <begin position="94"/>
        <end position="103"/>
    </location>
</feature>
<accession>C7R2G1</accession>
<gene>
    <name evidence="3" type="ordered locus">Jden_0870</name>
</gene>
<evidence type="ECO:0000259" key="2">
    <source>
        <dbReference type="Pfam" id="PF19843"/>
    </source>
</evidence>
<name>C7R2G1_JONDD</name>
<dbReference type="KEGG" id="jde:Jden_0870"/>
<feature type="region of interest" description="Disordered" evidence="1">
    <location>
        <begin position="72"/>
        <end position="122"/>
    </location>
</feature>
<evidence type="ECO:0000313" key="3">
    <source>
        <dbReference type="EMBL" id="ACV08532.1"/>
    </source>
</evidence>
<dbReference type="AlphaFoldDB" id="C7R2G1"/>
<feature type="domain" description="DUF6318" evidence="2">
    <location>
        <begin position="113"/>
        <end position="211"/>
    </location>
</feature>
<dbReference type="HOGENOM" id="CLU_1265536_0_0_11"/>
<organism evidence="3 4">
    <name type="scientific">Jonesia denitrificans (strain ATCC 14870 / DSM 20603 / BCRC 15368 / CIP 55.134 / JCM 11481 / NBRC 15587 / NCTC 10816 / Prevot 55134)</name>
    <name type="common">Listeria denitrificans</name>
    <dbReference type="NCBI Taxonomy" id="471856"/>
    <lineage>
        <taxon>Bacteria</taxon>
        <taxon>Bacillati</taxon>
        <taxon>Actinomycetota</taxon>
        <taxon>Actinomycetes</taxon>
        <taxon>Micrococcales</taxon>
        <taxon>Jonesiaceae</taxon>
        <taxon>Jonesia</taxon>
    </lineage>
</organism>
<dbReference type="STRING" id="471856.Jden_0870"/>
<dbReference type="EMBL" id="CP001706">
    <property type="protein sequence ID" value="ACV08532.1"/>
    <property type="molecule type" value="Genomic_DNA"/>
</dbReference>
<evidence type="ECO:0000313" key="4">
    <source>
        <dbReference type="Proteomes" id="UP000000628"/>
    </source>
</evidence>
<sequence length="254" mass="27670">MRRNISIPASDSESALPGSPQGSDAHVSWWCGCGVIVGMSVSLLRGRTVRRALSVLVVAGLLGAGVTGCSNDAGAKTENTIDASPTPTNTTTDGDGDSTEEPVENTPAEPEQRPTPVEPEAMKTGDKAGAIAAAQFFVEVFDYDARTSSTTLMDKYAYKKCTLCNEMRSDKQRLIDEGEISFWAEYSEAEYINSTFVGDEEIIWEVDTETSYLEHVRSLTSNEITSTRTDLILTMQIGWLGDRWELVSLGYSKK</sequence>
<keyword evidence="4" id="KW-1185">Reference proteome</keyword>
<reference evidence="3 4" key="1">
    <citation type="journal article" date="2009" name="Stand. Genomic Sci.">
        <title>Complete genome sequence of Jonesia denitrificans type strain (Prevot 55134).</title>
        <authorList>
            <person name="Pukall R."/>
            <person name="Gehrich-Schroter G."/>
            <person name="Lapidus A."/>
            <person name="Nolan M."/>
            <person name="Glavina Del Rio T."/>
            <person name="Lucas S."/>
            <person name="Chen F."/>
            <person name="Tice H."/>
            <person name="Pitluck S."/>
            <person name="Cheng J.F."/>
            <person name="Copeland A."/>
            <person name="Saunders E."/>
            <person name="Brettin T."/>
            <person name="Detter J.C."/>
            <person name="Bruce D."/>
            <person name="Goodwin L."/>
            <person name="Pati A."/>
            <person name="Ivanova N."/>
            <person name="Mavromatis K."/>
            <person name="Ovchinnikova G."/>
            <person name="Chen A."/>
            <person name="Palaniappan K."/>
            <person name="Land M."/>
            <person name="Hauser L."/>
            <person name="Chang Y.J."/>
            <person name="Jeffries C.D."/>
            <person name="Chain P."/>
            <person name="Goker M."/>
            <person name="Bristow J."/>
            <person name="Eisen J.A."/>
            <person name="Markowitz V."/>
            <person name="Hugenholtz P."/>
            <person name="Kyrpides N.C."/>
            <person name="Klenk H.P."/>
            <person name="Han C."/>
        </authorList>
    </citation>
    <scope>NUCLEOTIDE SEQUENCE [LARGE SCALE GENOMIC DNA]</scope>
    <source>
        <strain evidence="4">ATCC 14870 / DSM 20603 / BCRC 15368 / CIP 55.134 / JCM 11481 / NBRC 15587 / NCTC 10816 / Prevot 55134</strain>
    </source>
</reference>
<feature type="compositionally biased region" description="Low complexity" evidence="1">
    <location>
        <begin position="80"/>
        <end position="93"/>
    </location>
</feature>
<protein>
    <recommendedName>
        <fullName evidence="2">DUF6318 domain-containing protein</fullName>
    </recommendedName>
</protein>
<dbReference type="Proteomes" id="UP000000628">
    <property type="component" value="Chromosome"/>
</dbReference>